<accession>A0ABV7Z000</accession>
<evidence type="ECO:0000313" key="3">
    <source>
        <dbReference type="Proteomes" id="UP001595616"/>
    </source>
</evidence>
<gene>
    <name evidence="2" type="ORF">ACFOOI_17360</name>
</gene>
<proteinExistence type="predicted"/>
<dbReference type="Proteomes" id="UP001595616">
    <property type="component" value="Unassembled WGS sequence"/>
</dbReference>
<organism evidence="2 3">
    <name type="scientific">Lacihabitans lacunae</name>
    <dbReference type="NCBI Taxonomy" id="1028214"/>
    <lineage>
        <taxon>Bacteria</taxon>
        <taxon>Pseudomonadati</taxon>
        <taxon>Bacteroidota</taxon>
        <taxon>Cytophagia</taxon>
        <taxon>Cytophagales</taxon>
        <taxon>Leadbetterellaceae</taxon>
        <taxon>Lacihabitans</taxon>
    </lineage>
</organism>
<keyword evidence="3" id="KW-1185">Reference proteome</keyword>
<dbReference type="EMBL" id="JBHRYQ010000001">
    <property type="protein sequence ID" value="MFC3812432.1"/>
    <property type="molecule type" value="Genomic_DNA"/>
</dbReference>
<reference evidence="3" key="1">
    <citation type="journal article" date="2019" name="Int. J. Syst. Evol. Microbiol.">
        <title>The Global Catalogue of Microorganisms (GCM) 10K type strain sequencing project: providing services to taxonomists for standard genome sequencing and annotation.</title>
        <authorList>
            <consortium name="The Broad Institute Genomics Platform"/>
            <consortium name="The Broad Institute Genome Sequencing Center for Infectious Disease"/>
            <person name="Wu L."/>
            <person name="Ma J."/>
        </authorList>
    </citation>
    <scope>NUCLEOTIDE SEQUENCE [LARGE SCALE GENOMIC DNA]</scope>
    <source>
        <strain evidence="3">CECT 7956</strain>
    </source>
</reference>
<comment type="caution">
    <text evidence="2">The sequence shown here is derived from an EMBL/GenBank/DDBJ whole genome shotgun (WGS) entry which is preliminary data.</text>
</comment>
<feature type="chain" id="PRO_5045652439" evidence="1">
    <location>
        <begin position="21"/>
        <end position="297"/>
    </location>
</feature>
<sequence>MKKSILFLLCIGLNSCFLFPKDPTPIVVEPSLPSFADTPLVLPVTGGLLDEASGVARSTTFSNALWIIEDSGNKPGLHLLGTDGTYKKFVDFRGNNRDWEDLASGPGPTEGVNYVYVPDIGDNNVVYPEYYIYRFPEPTANQSVIDSYETIKFKYPGGVSYNAETLLLDPKTKDLYVITKDQFNVRVYYLKYPQPINTSFEAEYLGDIPYFQMTAGDISPDGTEILLKNYLAVYYWKKKDSETFYQTLKRNRDIGAPYFREHQGESICWDINAKGYYTISERGDQAKIPDLYYYFKK</sequence>
<evidence type="ECO:0000256" key="1">
    <source>
        <dbReference type="SAM" id="SignalP"/>
    </source>
</evidence>
<protein>
    <submittedName>
        <fullName evidence="2">PE-PGRS family protein</fullName>
    </submittedName>
</protein>
<dbReference type="RefSeq" id="WP_379839306.1">
    <property type="nucleotide sequence ID" value="NZ_JBHRYQ010000001.1"/>
</dbReference>
<feature type="signal peptide" evidence="1">
    <location>
        <begin position="1"/>
        <end position="20"/>
    </location>
</feature>
<evidence type="ECO:0000313" key="2">
    <source>
        <dbReference type="EMBL" id="MFC3812432.1"/>
    </source>
</evidence>
<name>A0ABV7Z000_9BACT</name>
<keyword evidence="1" id="KW-0732">Signal</keyword>